<accession>A0A8H4CNR2</accession>
<feature type="transmembrane region" description="Helical" evidence="2">
    <location>
        <begin position="554"/>
        <end position="574"/>
    </location>
</feature>
<feature type="transmembrane region" description="Helical" evidence="2">
    <location>
        <begin position="104"/>
        <end position="128"/>
    </location>
</feature>
<dbReference type="Proteomes" id="UP000613401">
    <property type="component" value="Unassembled WGS sequence"/>
</dbReference>
<dbReference type="AlphaFoldDB" id="A0A8H4CNR2"/>
<evidence type="ECO:0000256" key="1">
    <source>
        <dbReference type="SAM" id="MobiDB-lite"/>
    </source>
</evidence>
<organism evidence="3 4">
    <name type="scientific">Colletotrichum gloeosporioides</name>
    <name type="common">Anthracnose fungus</name>
    <name type="synonym">Glomerella cingulata</name>
    <dbReference type="NCBI Taxonomy" id="474922"/>
    <lineage>
        <taxon>Eukaryota</taxon>
        <taxon>Fungi</taxon>
        <taxon>Dikarya</taxon>
        <taxon>Ascomycota</taxon>
        <taxon>Pezizomycotina</taxon>
        <taxon>Sordariomycetes</taxon>
        <taxon>Hypocreomycetidae</taxon>
        <taxon>Glomerellales</taxon>
        <taxon>Glomerellaceae</taxon>
        <taxon>Colletotrichum</taxon>
        <taxon>Colletotrichum gloeosporioides species complex</taxon>
    </lineage>
</organism>
<dbReference type="GeneID" id="69014427"/>
<reference evidence="3" key="2">
    <citation type="submission" date="2020-03" db="EMBL/GenBank/DDBJ databases">
        <authorList>
            <person name="Fu F.-F."/>
            <person name="Chen J."/>
        </authorList>
    </citation>
    <scope>NUCLEOTIDE SEQUENCE</scope>
    <source>
        <strain evidence="3">Lc1</strain>
    </source>
</reference>
<dbReference type="PANTHER" id="PTHR35394:SF5">
    <property type="entry name" value="DUF3176 DOMAIN-CONTAINING PROTEIN"/>
    <property type="match status" value="1"/>
</dbReference>
<keyword evidence="4" id="KW-1185">Reference proteome</keyword>
<feature type="region of interest" description="Disordered" evidence="1">
    <location>
        <begin position="1"/>
        <end position="66"/>
    </location>
</feature>
<sequence length="647" mass="72752">MEAKRNEETDIPEINTALLPLSEQPQDHELDPPESARAQLICDDNNNSPAAELPSPAGHDRPRAETRRQPQIYLIDRIPDQVLRRPDESLASWTVHADRIFRGWWLELLCCWLSIVSLAALILFLLAINHKPPPTWPSGITVNTVVASLSTVARTAFTVPVAEGLSQCKWNWFKKRPRPIEDFSLFDEASRGPWGSMCLLTRTKGWMIGILSALLLTSSVATSTLTQSAVKYPGRVEMEGNATAWKLTSSSDSAFVARLEGTVPQALFSPITNTYPFKEPYCPPSSDCVWPTFQTLAICHEISNVTHRIQKQSLTYVHSDDSAPIKLRSKAILPNGVHIAETESPNVVIGPGEPSQDSLADIKTSTIFNYSVIYWDPTRPPLAADVVLHWCVKKYDANVMDNVLSMELISSLTVVKTLPNETELELGNFLLLNQSINTHSKRTQFKIGGRETKEIRRALEYALVDYSSKLGYFENGADRLLYAMEEIERQYEAETEQQRKSRSPSDWDDIWFTAIESMAVNVGNGVVNSLLPQKANVYGTAWLKQVNIEIRWEWLIFLAAQIVIAIVILGLVIWETYEVNIDIIKSATIPALFAINSQEMARLEFRSRGKRTTLLEQYQFVSRGIRGQLHEIGGRWVLGSPSTDRYA</sequence>
<evidence type="ECO:0000256" key="2">
    <source>
        <dbReference type="SAM" id="Phobius"/>
    </source>
</evidence>
<dbReference type="Pfam" id="PF11374">
    <property type="entry name" value="DUF3176"/>
    <property type="match status" value="1"/>
</dbReference>
<name>A0A8H4CNR2_COLGL</name>
<evidence type="ECO:0000313" key="3">
    <source>
        <dbReference type="EMBL" id="KAF3807027.1"/>
    </source>
</evidence>
<reference evidence="3" key="1">
    <citation type="journal article" date="2020" name="Phytopathology">
        <title>Genome sequence and comparative analysis of Colletotrichum gloeosporioides isolated from Liriodendron leaves.</title>
        <authorList>
            <person name="Fu F.F."/>
            <person name="Hao Z."/>
            <person name="Wang P."/>
            <person name="Lu Y."/>
            <person name="Xue L.J."/>
            <person name="Wei G."/>
            <person name="Tian Y."/>
            <person name="Baishi H."/>
            <person name="Xu H."/>
            <person name="Shi J."/>
            <person name="Cheng T."/>
            <person name="Wang G."/>
            <person name="Yi Y."/>
            <person name="Chen J."/>
        </authorList>
    </citation>
    <scope>NUCLEOTIDE SEQUENCE</scope>
    <source>
        <strain evidence="3">Lc1</strain>
    </source>
</reference>
<dbReference type="RefSeq" id="XP_045266186.1">
    <property type="nucleotide sequence ID" value="XM_045407265.1"/>
</dbReference>
<proteinExistence type="predicted"/>
<evidence type="ECO:0000313" key="4">
    <source>
        <dbReference type="Proteomes" id="UP000613401"/>
    </source>
</evidence>
<dbReference type="PANTHER" id="PTHR35394">
    <property type="entry name" value="DUF3176 DOMAIN-CONTAINING PROTEIN"/>
    <property type="match status" value="1"/>
</dbReference>
<dbReference type="InterPro" id="IPR021514">
    <property type="entry name" value="DUF3176"/>
</dbReference>
<protein>
    <submittedName>
        <fullName evidence="3">Uncharacterized protein</fullName>
    </submittedName>
</protein>
<keyword evidence="2" id="KW-1133">Transmembrane helix</keyword>
<dbReference type="EMBL" id="WVTB01000032">
    <property type="protein sequence ID" value="KAF3807027.1"/>
    <property type="molecule type" value="Genomic_DNA"/>
</dbReference>
<keyword evidence="2" id="KW-0472">Membrane</keyword>
<comment type="caution">
    <text evidence="3">The sequence shown here is derived from an EMBL/GenBank/DDBJ whole genome shotgun (WGS) entry which is preliminary data.</text>
</comment>
<gene>
    <name evidence="3" type="ORF">GCG54_00007282</name>
</gene>
<keyword evidence="2" id="KW-0812">Transmembrane</keyword>